<feature type="domain" description="1-deoxy-D-xylulose 5-phosphate reductoisomerase C-terminal" evidence="11">
    <location>
        <begin position="148"/>
        <end position="231"/>
    </location>
</feature>
<dbReference type="InterPro" id="IPR003821">
    <property type="entry name" value="DXP_reductoisomerase"/>
</dbReference>
<dbReference type="Gene3D" id="3.40.50.720">
    <property type="entry name" value="NAD(P)-binding Rossmann-like Domain"/>
    <property type="match status" value="1"/>
</dbReference>
<keyword evidence="4 9" id="KW-0521">NADP</keyword>
<dbReference type="AlphaFoldDB" id="A0A2J6X8X5"/>
<keyword evidence="7 9" id="KW-0414">Isoprene biosynthesis</keyword>
<comment type="pathway">
    <text evidence="1 9">Isoprenoid biosynthesis; isopentenyl diphosphate biosynthesis via DXP pathway; isopentenyl diphosphate from 1-deoxy-D-xylulose 5-phosphate: step 1/6.</text>
</comment>
<gene>
    <name evidence="9" type="primary">dxr</name>
    <name evidence="13" type="ORF">C0175_01190</name>
</gene>
<evidence type="ECO:0000259" key="12">
    <source>
        <dbReference type="Pfam" id="PF13288"/>
    </source>
</evidence>
<feature type="binding site" evidence="9">
    <location>
        <position position="127"/>
    </location>
    <ligand>
        <name>NADPH</name>
        <dbReference type="ChEBI" id="CHEBI:57783"/>
    </ligand>
</feature>
<dbReference type="InterPro" id="IPR036169">
    <property type="entry name" value="DXPR_C_sf"/>
</dbReference>
<feature type="binding site" evidence="9">
    <location>
        <position position="129"/>
    </location>
    <ligand>
        <name>NADPH</name>
        <dbReference type="ChEBI" id="CHEBI:57783"/>
    </ligand>
</feature>
<dbReference type="InterPro" id="IPR013644">
    <property type="entry name" value="DXP_reductoisomerase_C"/>
</dbReference>
<feature type="binding site" evidence="9">
    <location>
        <position position="128"/>
    </location>
    <ligand>
        <name>1-deoxy-D-xylulose 5-phosphate</name>
        <dbReference type="ChEBI" id="CHEBI:57792"/>
    </ligand>
</feature>
<protein>
    <recommendedName>
        <fullName evidence="9">1-deoxy-D-xylulose 5-phosphate reductoisomerase</fullName>
        <shortName evidence="9">DXP reductoisomerase</shortName>
        <ecNumber evidence="9">1.1.1.267</ecNumber>
    </recommendedName>
    <alternativeName>
        <fullName evidence="9">1-deoxyxylulose-5-phosphate reductoisomerase</fullName>
    </alternativeName>
    <alternativeName>
        <fullName evidence="9">2-C-methyl-D-erythritol 4-phosphate synthase</fullName>
    </alternativeName>
</protein>
<dbReference type="SUPFAM" id="SSF55347">
    <property type="entry name" value="Glyceraldehyde-3-phosphate dehydrogenase-like, C-terminal domain"/>
    <property type="match status" value="1"/>
</dbReference>
<evidence type="ECO:0000256" key="8">
    <source>
        <dbReference type="ARBA" id="ARBA00048543"/>
    </source>
</evidence>
<feature type="binding site" evidence="9">
    <location>
        <position position="49"/>
    </location>
    <ligand>
        <name>NADPH</name>
        <dbReference type="ChEBI" id="CHEBI:57783"/>
    </ligand>
</feature>
<dbReference type="GO" id="GO:0051484">
    <property type="term" value="P:isopentenyl diphosphate biosynthetic process, methylerythritol 4-phosphate pathway involved in terpenoid biosynthetic process"/>
    <property type="evidence" value="ECO:0007669"/>
    <property type="project" value="TreeGrafter"/>
</dbReference>
<accession>A0A2J6X8X5</accession>
<feature type="domain" description="1-deoxy-D-xylulose 5-phosphate reductoisomerase N-terminal" evidence="10">
    <location>
        <begin position="17"/>
        <end position="135"/>
    </location>
</feature>
<dbReference type="EMBL" id="PNIX01000070">
    <property type="protein sequence ID" value="PMP83755.1"/>
    <property type="molecule type" value="Genomic_DNA"/>
</dbReference>
<feature type="binding site" evidence="9">
    <location>
        <position position="207"/>
    </location>
    <ligand>
        <name>NADPH</name>
        <dbReference type="ChEBI" id="CHEBI:57783"/>
    </ligand>
</feature>
<dbReference type="Gene3D" id="1.10.1740.10">
    <property type="match status" value="1"/>
</dbReference>
<dbReference type="PANTHER" id="PTHR30525">
    <property type="entry name" value="1-DEOXY-D-XYLULOSE 5-PHOSPHATE REDUCTOISOMERASE"/>
    <property type="match status" value="1"/>
</dbReference>
<dbReference type="EC" id="1.1.1.267" evidence="9"/>
<feature type="binding site" evidence="9">
    <location>
        <position position="48"/>
    </location>
    <ligand>
        <name>NADPH</name>
        <dbReference type="ChEBI" id="CHEBI:57783"/>
    </ligand>
</feature>
<organism evidence="13 14">
    <name type="scientific">Caldisericum exile</name>
    <dbReference type="NCBI Taxonomy" id="693075"/>
    <lineage>
        <taxon>Bacteria</taxon>
        <taxon>Pseudomonadati</taxon>
        <taxon>Caldisericota/Cryosericota group</taxon>
        <taxon>Caldisericota</taxon>
        <taxon>Caldisericia</taxon>
        <taxon>Caldisericales</taxon>
        <taxon>Caldisericaceae</taxon>
        <taxon>Caldisericum</taxon>
    </lineage>
</organism>
<reference evidence="13 14" key="1">
    <citation type="submission" date="2018-01" db="EMBL/GenBank/DDBJ databases">
        <title>Metagenomic assembled genomes from two thermal pools in the Uzon Caldera, Kamchatka, Russia.</title>
        <authorList>
            <person name="Wilkins L."/>
            <person name="Ettinger C."/>
        </authorList>
    </citation>
    <scope>NUCLEOTIDE SEQUENCE [LARGE SCALE GENOMIC DNA]</scope>
    <source>
        <strain evidence="13">ARK-10</strain>
    </source>
</reference>
<dbReference type="SUPFAM" id="SSF69055">
    <property type="entry name" value="1-deoxy-D-xylulose-5-phosphate reductoisomerase, C-terminal domain"/>
    <property type="match status" value="1"/>
</dbReference>
<comment type="cofactor">
    <cofactor evidence="9">
        <name>Mg(2+)</name>
        <dbReference type="ChEBI" id="CHEBI:18420"/>
    </cofactor>
    <cofactor evidence="9">
        <name>Mn(2+)</name>
        <dbReference type="ChEBI" id="CHEBI:29035"/>
    </cofactor>
</comment>
<dbReference type="Proteomes" id="UP000236910">
    <property type="component" value="Unassembled WGS sequence"/>
</dbReference>
<evidence type="ECO:0000256" key="5">
    <source>
        <dbReference type="ARBA" id="ARBA00023002"/>
    </source>
</evidence>
<comment type="catalytic activity">
    <reaction evidence="8">
        <text>2-C-methyl-D-erythritol 4-phosphate + NADP(+) = 1-deoxy-D-xylulose 5-phosphate + NADPH + H(+)</text>
        <dbReference type="Rhea" id="RHEA:13717"/>
        <dbReference type="ChEBI" id="CHEBI:15378"/>
        <dbReference type="ChEBI" id="CHEBI:57783"/>
        <dbReference type="ChEBI" id="CHEBI:57792"/>
        <dbReference type="ChEBI" id="CHEBI:58262"/>
        <dbReference type="ChEBI" id="CHEBI:58349"/>
        <dbReference type="EC" id="1.1.1.267"/>
    </reaction>
    <physiologicalReaction direction="right-to-left" evidence="8">
        <dbReference type="Rhea" id="RHEA:13719"/>
    </physiologicalReaction>
</comment>
<feature type="binding site" evidence="9">
    <location>
        <position position="223"/>
    </location>
    <ligand>
        <name>Mn(2+)</name>
        <dbReference type="ChEBI" id="CHEBI:29035"/>
    </ligand>
</feature>
<keyword evidence="3 9" id="KW-0479">Metal-binding</keyword>
<dbReference type="GO" id="GO:0016853">
    <property type="term" value="F:isomerase activity"/>
    <property type="evidence" value="ECO:0007669"/>
    <property type="project" value="UniProtKB-KW"/>
</dbReference>
<sequence>MKTLVKEREGLVVSKRIVIFGSTGTLGRKSFDLALKLGFKIVGLTAFKNLEGINKQVEIAKPSFIALDGQFIHNFESANTKVCALENVHECLLEVKPDLVLFLASGISSAQSIKVCIDNGIRIGIANKESIISFGEILFENREYGDNVIPIDSEASAVFQILKGEEKESIEKIIITASGGPFFGYKRETLQRVNLDDVLKHPNWQMGKKITVDSANLVNKAFEIIETHFLFNVPYSIIEALVQRESVIHAMVEFVDGEIKALLSKPDMLLPIQYALTYPQRVEFNLQRLDLASLGKLTFYEIDRETFPLFDVILNYAMLGGTYLPSIVAIDEVLVEKFINGEIKFLDIERLFIEFLSKVEYQKIGSLEEAKFVYNEIKNKVIEFVRRKI</sequence>
<dbReference type="InterPro" id="IPR036291">
    <property type="entry name" value="NAD(P)-bd_dom_sf"/>
</dbReference>
<feature type="binding site" evidence="9">
    <location>
        <position position="178"/>
    </location>
    <ligand>
        <name>1-deoxy-D-xylulose 5-phosphate</name>
        <dbReference type="ChEBI" id="CHEBI:57792"/>
    </ligand>
</feature>
<dbReference type="GO" id="GO:0030604">
    <property type="term" value="F:1-deoxy-D-xylulose-5-phosphate reductoisomerase activity"/>
    <property type="evidence" value="ECO:0007669"/>
    <property type="project" value="UniProtKB-UniRule"/>
</dbReference>
<dbReference type="InterPro" id="IPR013512">
    <property type="entry name" value="DXP_reductoisomerase_N"/>
</dbReference>
<evidence type="ECO:0000259" key="10">
    <source>
        <dbReference type="Pfam" id="PF02670"/>
    </source>
</evidence>
<feature type="binding site" evidence="9">
    <location>
        <position position="154"/>
    </location>
    <ligand>
        <name>Mn(2+)</name>
        <dbReference type="ChEBI" id="CHEBI:29035"/>
    </ligand>
</feature>
<dbReference type="SUPFAM" id="SSF51735">
    <property type="entry name" value="NAD(P)-binding Rossmann-fold domains"/>
    <property type="match status" value="1"/>
</dbReference>
<feature type="binding site" evidence="9">
    <location>
        <position position="23"/>
    </location>
    <ligand>
        <name>NADPH</name>
        <dbReference type="ChEBI" id="CHEBI:57783"/>
    </ligand>
</feature>
<dbReference type="GO" id="GO:0070402">
    <property type="term" value="F:NADPH binding"/>
    <property type="evidence" value="ECO:0007669"/>
    <property type="project" value="InterPro"/>
</dbReference>
<feature type="binding site" evidence="9">
    <location>
        <position position="223"/>
    </location>
    <ligand>
        <name>1-deoxy-D-xylulose 5-phosphate</name>
        <dbReference type="ChEBI" id="CHEBI:57792"/>
    </ligand>
</feature>
<evidence type="ECO:0000256" key="4">
    <source>
        <dbReference type="ARBA" id="ARBA00022857"/>
    </source>
</evidence>
<feature type="binding site" evidence="9">
    <location>
        <position position="220"/>
    </location>
    <ligand>
        <name>1-deoxy-D-xylulose 5-phosphate</name>
        <dbReference type="ChEBI" id="CHEBI:57792"/>
    </ligand>
</feature>
<comment type="similarity">
    <text evidence="2 9">Belongs to the DXR family.</text>
</comment>
<comment type="function">
    <text evidence="9">Catalyzes the NADPH-dependent rearrangement and reduction of 1-deoxy-D-xylulose-5-phosphate (DXP) to 2-C-methyl-D-erythritol 4-phosphate (MEP).</text>
</comment>
<evidence type="ECO:0000256" key="3">
    <source>
        <dbReference type="ARBA" id="ARBA00022723"/>
    </source>
</evidence>
<dbReference type="Pfam" id="PF02670">
    <property type="entry name" value="DXP_reductoisom"/>
    <property type="match status" value="1"/>
</dbReference>
<dbReference type="GO" id="GO:0030145">
    <property type="term" value="F:manganese ion binding"/>
    <property type="evidence" value="ECO:0007669"/>
    <property type="project" value="TreeGrafter"/>
</dbReference>
<dbReference type="Pfam" id="PF08436">
    <property type="entry name" value="DXP_redisom_C"/>
    <property type="match status" value="1"/>
</dbReference>
<feature type="binding site" evidence="9">
    <location>
        <position position="24"/>
    </location>
    <ligand>
        <name>NADPH</name>
        <dbReference type="ChEBI" id="CHEBI:57783"/>
    </ligand>
</feature>
<feature type="binding site" evidence="9">
    <location>
        <position position="219"/>
    </location>
    <ligand>
        <name>1-deoxy-D-xylulose 5-phosphate</name>
        <dbReference type="ChEBI" id="CHEBI:57792"/>
    </ligand>
</feature>
<keyword evidence="9" id="KW-0460">Magnesium</keyword>
<dbReference type="PANTHER" id="PTHR30525:SF0">
    <property type="entry name" value="1-DEOXY-D-XYLULOSE 5-PHOSPHATE REDUCTOISOMERASE, CHLOROPLASTIC"/>
    <property type="match status" value="1"/>
</dbReference>
<dbReference type="PIRSF" id="PIRSF006205">
    <property type="entry name" value="Dxp_reductismrs"/>
    <property type="match status" value="1"/>
</dbReference>
<feature type="binding site" evidence="9">
    <location>
        <position position="154"/>
    </location>
    <ligand>
        <name>1-deoxy-D-xylulose 5-phosphate</name>
        <dbReference type="ChEBI" id="CHEBI:57792"/>
    </ligand>
</feature>
<dbReference type="InterPro" id="IPR026877">
    <property type="entry name" value="DXPR_C"/>
</dbReference>
<dbReference type="UniPathway" id="UPA00056">
    <property type="reaction ID" value="UER00092"/>
</dbReference>
<feature type="binding site" evidence="9">
    <location>
        <position position="201"/>
    </location>
    <ligand>
        <name>1-deoxy-D-xylulose 5-phosphate</name>
        <dbReference type="ChEBI" id="CHEBI:57792"/>
    </ligand>
</feature>
<evidence type="ECO:0000256" key="7">
    <source>
        <dbReference type="ARBA" id="ARBA00023229"/>
    </source>
</evidence>
<evidence type="ECO:0000256" key="1">
    <source>
        <dbReference type="ARBA" id="ARBA00005094"/>
    </source>
</evidence>
<proteinExistence type="inferred from homology"/>
<feature type="domain" description="DXP reductoisomerase C-terminal" evidence="12">
    <location>
        <begin position="263"/>
        <end position="371"/>
    </location>
</feature>
<dbReference type="Pfam" id="PF13288">
    <property type="entry name" value="DXPR_C"/>
    <property type="match status" value="1"/>
</dbReference>
<keyword evidence="6 9" id="KW-0464">Manganese</keyword>
<comment type="caution">
    <text evidence="13">The sequence shown here is derived from an EMBL/GenBank/DDBJ whole genome shotgun (WGS) entry which is preliminary data.</text>
</comment>
<feature type="binding site" evidence="9">
    <location>
        <position position="153"/>
    </location>
    <ligand>
        <name>1-deoxy-D-xylulose 5-phosphate</name>
        <dbReference type="ChEBI" id="CHEBI:57792"/>
    </ligand>
</feature>
<evidence type="ECO:0000256" key="6">
    <source>
        <dbReference type="ARBA" id="ARBA00023211"/>
    </source>
</evidence>
<keyword evidence="13" id="KW-0413">Isomerase</keyword>
<feature type="binding site" evidence="9">
    <location>
        <position position="152"/>
    </location>
    <ligand>
        <name>Mn(2+)</name>
        <dbReference type="ChEBI" id="CHEBI:29035"/>
    </ligand>
</feature>
<evidence type="ECO:0000313" key="13">
    <source>
        <dbReference type="EMBL" id="PMP83755.1"/>
    </source>
</evidence>
<feature type="binding site" evidence="9">
    <location>
        <position position="214"/>
    </location>
    <ligand>
        <name>1-deoxy-D-xylulose 5-phosphate</name>
        <dbReference type="ChEBI" id="CHEBI:57792"/>
    </ligand>
</feature>
<name>A0A2J6X8X5_9BACT</name>
<evidence type="ECO:0000259" key="11">
    <source>
        <dbReference type="Pfam" id="PF08436"/>
    </source>
</evidence>
<dbReference type="HAMAP" id="MF_00183">
    <property type="entry name" value="DXP_reductoisom"/>
    <property type="match status" value="1"/>
</dbReference>
<comment type="caution">
    <text evidence="9">Lacks conserved residue(s) required for the propagation of feature annotation.</text>
</comment>
<evidence type="ECO:0000313" key="14">
    <source>
        <dbReference type="Proteomes" id="UP000236910"/>
    </source>
</evidence>
<evidence type="ECO:0000256" key="9">
    <source>
        <dbReference type="HAMAP-Rule" id="MF_00183"/>
    </source>
</evidence>
<keyword evidence="5 9" id="KW-0560">Oxidoreductase</keyword>
<evidence type="ECO:0000256" key="2">
    <source>
        <dbReference type="ARBA" id="ARBA00006825"/>
    </source>
</evidence>